<keyword evidence="2" id="KW-1185">Reference proteome</keyword>
<evidence type="ECO:0000313" key="4">
    <source>
        <dbReference type="WBParaSite" id="PSAMB.scaffold2085size25551.g16257.t1"/>
    </source>
</evidence>
<evidence type="ECO:0000313" key="2">
    <source>
        <dbReference type="Proteomes" id="UP000887566"/>
    </source>
</evidence>
<dbReference type="Proteomes" id="UP000887566">
    <property type="component" value="Unplaced"/>
</dbReference>
<feature type="chain" id="PRO_5038275905" evidence="1">
    <location>
        <begin position="24"/>
        <end position="80"/>
    </location>
</feature>
<protein>
    <submittedName>
        <fullName evidence="3 4">Uncharacterized protein</fullName>
    </submittedName>
</protein>
<dbReference type="AlphaFoldDB" id="A0A914V2G8"/>
<accession>A0A914V2G8</accession>
<dbReference type="WBParaSite" id="PSAMB.scaffold2085size25551.g16257.t1">
    <property type="protein sequence ID" value="PSAMB.scaffold2085size25551.g16257.t1"/>
    <property type="gene ID" value="PSAMB.scaffold2085size25551.g16257"/>
</dbReference>
<feature type="signal peptide" evidence="1">
    <location>
        <begin position="1"/>
        <end position="23"/>
    </location>
</feature>
<keyword evidence="1" id="KW-0732">Signal</keyword>
<reference evidence="3 4" key="1">
    <citation type="submission" date="2022-11" db="UniProtKB">
        <authorList>
            <consortium name="WormBaseParasite"/>
        </authorList>
    </citation>
    <scope>IDENTIFICATION</scope>
</reference>
<organism evidence="2 3">
    <name type="scientific">Plectus sambesii</name>
    <dbReference type="NCBI Taxonomy" id="2011161"/>
    <lineage>
        <taxon>Eukaryota</taxon>
        <taxon>Metazoa</taxon>
        <taxon>Ecdysozoa</taxon>
        <taxon>Nematoda</taxon>
        <taxon>Chromadorea</taxon>
        <taxon>Plectida</taxon>
        <taxon>Plectina</taxon>
        <taxon>Plectoidea</taxon>
        <taxon>Plectidae</taxon>
        <taxon>Plectus</taxon>
    </lineage>
</organism>
<name>A0A914V2G8_9BILA</name>
<proteinExistence type="predicted"/>
<sequence>MTSSLRLIVLIVVIALLMPSSAAESCNNQKRCSRKDESCVNFQCLVPTPRSCAMSGTCPPGYKCKSGQCFPTRARRNLHE</sequence>
<dbReference type="WBParaSite" id="PSAMB.scaffold1470size31101.g13259.t1">
    <property type="protein sequence ID" value="PSAMB.scaffold1470size31101.g13259.t1"/>
    <property type="gene ID" value="PSAMB.scaffold1470size31101.g13259"/>
</dbReference>
<evidence type="ECO:0000313" key="3">
    <source>
        <dbReference type="WBParaSite" id="PSAMB.scaffold1470size31101.g13259.t1"/>
    </source>
</evidence>
<evidence type="ECO:0000256" key="1">
    <source>
        <dbReference type="SAM" id="SignalP"/>
    </source>
</evidence>